<feature type="compositionally biased region" description="Low complexity" evidence="1">
    <location>
        <begin position="207"/>
        <end position="226"/>
    </location>
</feature>
<dbReference type="AlphaFoldDB" id="C8VYA5"/>
<dbReference type="Proteomes" id="UP000002217">
    <property type="component" value="Chromosome"/>
</dbReference>
<dbReference type="KEGG" id="dae:Dtox_1948"/>
<sequence>MMISSISSAGSAYYYQKLDTSKLSNKTDANQDSNISKSEIEAISNYANKTTDDGIFSEIDTDEDGSVTQEEYDDFIKKLQENTDKMLTQIRETDSSKQSSEVSKLFSKIDSNQDNSANQGKPPSFSAKMQQDATNQVSGINSSGQTTSTSSDTDTSSKVFSEMDTNQDGTVSQEEMEAYFEKKNQEMEENIGQNTGFPHGKDATGQGSNTVSGVNGSSSGDSGTDSTFKAFPEMNANQDSSISQEETLGSNSGNNSKSYQYSHGVQEYLKSYNLMTPDLSQLMYKA</sequence>
<dbReference type="SUPFAM" id="SSF47473">
    <property type="entry name" value="EF-hand"/>
    <property type="match status" value="1"/>
</dbReference>
<dbReference type="STRING" id="485916.Dtox_1948"/>
<feature type="compositionally biased region" description="Polar residues" evidence="1">
    <location>
        <begin position="235"/>
        <end position="259"/>
    </location>
</feature>
<feature type="compositionally biased region" description="Acidic residues" evidence="1">
    <location>
        <begin position="59"/>
        <end position="72"/>
    </location>
</feature>
<feature type="domain" description="EF-hand" evidence="2">
    <location>
        <begin position="47"/>
        <end position="82"/>
    </location>
</feature>
<dbReference type="PROSITE" id="PS50222">
    <property type="entry name" value="EF_HAND_2"/>
    <property type="match status" value="2"/>
</dbReference>
<dbReference type="InterPro" id="IPR018247">
    <property type="entry name" value="EF_Hand_1_Ca_BS"/>
</dbReference>
<feature type="compositionally biased region" description="Low complexity" evidence="1">
    <location>
        <begin position="146"/>
        <end position="157"/>
    </location>
</feature>
<feature type="compositionally biased region" description="Polar residues" evidence="1">
    <location>
        <begin position="163"/>
        <end position="173"/>
    </location>
</feature>
<dbReference type="GO" id="GO:0005509">
    <property type="term" value="F:calcium ion binding"/>
    <property type="evidence" value="ECO:0007669"/>
    <property type="project" value="InterPro"/>
</dbReference>
<accession>C8VYA5</accession>
<keyword evidence="4" id="KW-1185">Reference proteome</keyword>
<reference evidence="3 4" key="1">
    <citation type="journal article" date="2009" name="Stand. Genomic Sci.">
        <title>Complete genome sequence of Desulfotomaculum acetoxidans type strain (5575).</title>
        <authorList>
            <person name="Spring S."/>
            <person name="Lapidus A."/>
            <person name="Schroder M."/>
            <person name="Gleim D."/>
            <person name="Sims D."/>
            <person name="Meincke L."/>
            <person name="Glavina Del Rio T."/>
            <person name="Tice H."/>
            <person name="Copeland A."/>
            <person name="Cheng J.F."/>
            <person name="Lucas S."/>
            <person name="Chen F."/>
            <person name="Nolan M."/>
            <person name="Bruce D."/>
            <person name="Goodwin L."/>
            <person name="Pitluck S."/>
            <person name="Ivanova N."/>
            <person name="Mavromatis K."/>
            <person name="Mikhailova N."/>
            <person name="Pati A."/>
            <person name="Chen A."/>
            <person name="Palaniappan K."/>
            <person name="Land M."/>
            <person name="Hauser L."/>
            <person name="Chang Y.J."/>
            <person name="Jeffries C.D."/>
            <person name="Chain P."/>
            <person name="Saunders E."/>
            <person name="Brettin T."/>
            <person name="Detter J.C."/>
            <person name="Goker M."/>
            <person name="Bristow J."/>
            <person name="Eisen J.A."/>
            <person name="Markowitz V."/>
            <person name="Hugenholtz P."/>
            <person name="Kyrpides N.C."/>
            <person name="Klenk H.P."/>
            <person name="Han C."/>
        </authorList>
    </citation>
    <scope>NUCLEOTIDE SEQUENCE [LARGE SCALE GENOMIC DNA]</scope>
    <source>
        <strain evidence="4">ATCC 49208 / DSM 771 / VKM B-1644</strain>
    </source>
</reference>
<evidence type="ECO:0000313" key="4">
    <source>
        <dbReference type="Proteomes" id="UP000002217"/>
    </source>
</evidence>
<feature type="compositionally biased region" description="Polar residues" evidence="1">
    <location>
        <begin position="109"/>
        <end position="145"/>
    </location>
</feature>
<proteinExistence type="predicted"/>
<dbReference type="OrthoDB" id="8903766at2"/>
<dbReference type="SMART" id="SM00054">
    <property type="entry name" value="EFh"/>
    <property type="match status" value="2"/>
</dbReference>
<dbReference type="HOGENOM" id="CLU_972276_0_0_9"/>
<dbReference type="EMBL" id="CP001720">
    <property type="protein sequence ID" value="ACV62786.1"/>
    <property type="molecule type" value="Genomic_DNA"/>
</dbReference>
<feature type="region of interest" description="Disordered" evidence="1">
    <location>
        <begin position="90"/>
        <end position="259"/>
    </location>
</feature>
<dbReference type="Pfam" id="PF13833">
    <property type="entry name" value="EF-hand_8"/>
    <property type="match status" value="1"/>
</dbReference>
<feature type="region of interest" description="Disordered" evidence="1">
    <location>
        <begin position="47"/>
        <end position="72"/>
    </location>
</feature>
<organism evidence="3 4">
    <name type="scientific">Desulfofarcimen acetoxidans (strain ATCC 49208 / DSM 771 / KCTC 5769 / VKM B-1644 / 5575)</name>
    <name type="common">Desulfotomaculum acetoxidans</name>
    <dbReference type="NCBI Taxonomy" id="485916"/>
    <lineage>
        <taxon>Bacteria</taxon>
        <taxon>Bacillati</taxon>
        <taxon>Bacillota</taxon>
        <taxon>Clostridia</taxon>
        <taxon>Eubacteriales</taxon>
        <taxon>Peptococcaceae</taxon>
        <taxon>Desulfofarcimen</taxon>
    </lineage>
</organism>
<evidence type="ECO:0000313" key="3">
    <source>
        <dbReference type="EMBL" id="ACV62786.1"/>
    </source>
</evidence>
<gene>
    <name evidence="3" type="ordered locus">Dtox_1948</name>
</gene>
<dbReference type="PROSITE" id="PS00018">
    <property type="entry name" value="EF_HAND_1"/>
    <property type="match status" value="2"/>
</dbReference>
<dbReference type="Pfam" id="PF13202">
    <property type="entry name" value="EF-hand_5"/>
    <property type="match status" value="1"/>
</dbReference>
<evidence type="ECO:0000256" key="1">
    <source>
        <dbReference type="SAM" id="MobiDB-lite"/>
    </source>
</evidence>
<feature type="domain" description="EF-hand" evidence="2">
    <location>
        <begin position="151"/>
        <end position="186"/>
    </location>
</feature>
<dbReference type="RefSeq" id="WP_015757491.1">
    <property type="nucleotide sequence ID" value="NC_013216.1"/>
</dbReference>
<dbReference type="InterPro" id="IPR011992">
    <property type="entry name" value="EF-hand-dom_pair"/>
</dbReference>
<dbReference type="InterPro" id="IPR002048">
    <property type="entry name" value="EF_hand_dom"/>
</dbReference>
<evidence type="ECO:0000259" key="2">
    <source>
        <dbReference type="PROSITE" id="PS50222"/>
    </source>
</evidence>
<name>C8VYA5_DESAS</name>
<dbReference type="Gene3D" id="1.10.238.10">
    <property type="entry name" value="EF-hand"/>
    <property type="match status" value="2"/>
</dbReference>
<protein>
    <submittedName>
        <fullName evidence="3">Calcium-binding EF-hand-containing protein</fullName>
    </submittedName>
</protein>